<feature type="compositionally biased region" description="Polar residues" evidence="1">
    <location>
        <begin position="1175"/>
        <end position="1196"/>
    </location>
</feature>
<dbReference type="InterPro" id="IPR003034">
    <property type="entry name" value="SAP_dom"/>
</dbReference>
<dbReference type="OrthoDB" id="6107827at2759"/>
<dbReference type="GO" id="GO:0005319">
    <property type="term" value="F:lipid transporter activity"/>
    <property type="evidence" value="ECO:0007669"/>
    <property type="project" value="InterPro"/>
</dbReference>
<dbReference type="Pfam" id="PF02037">
    <property type="entry name" value="SAP"/>
    <property type="match status" value="1"/>
</dbReference>
<dbReference type="InterPro" id="IPR011055">
    <property type="entry name" value="Dup_hybrid_motif"/>
</dbReference>
<feature type="compositionally biased region" description="Polar residues" evidence="1">
    <location>
        <begin position="1636"/>
        <end position="1646"/>
    </location>
</feature>
<dbReference type="Gene3D" id="1.10.720.30">
    <property type="entry name" value="SAP domain"/>
    <property type="match status" value="1"/>
</dbReference>
<protein>
    <recommendedName>
        <fullName evidence="2">SAP domain-containing protein</fullName>
    </recommendedName>
</protein>
<dbReference type="EMBL" id="RQTK01000263">
    <property type="protein sequence ID" value="RUS82967.1"/>
    <property type="molecule type" value="Genomic_DNA"/>
</dbReference>
<feature type="domain" description="SAP" evidence="2">
    <location>
        <begin position="1355"/>
        <end position="1389"/>
    </location>
</feature>
<feature type="compositionally biased region" description="Basic residues" evidence="1">
    <location>
        <begin position="43"/>
        <end position="53"/>
    </location>
</feature>
<feature type="region of interest" description="Disordered" evidence="1">
    <location>
        <begin position="1592"/>
        <end position="1650"/>
    </location>
</feature>
<dbReference type="Gene3D" id="2.70.70.10">
    <property type="entry name" value="Glucose Permease (Domain IIA)"/>
    <property type="match status" value="1"/>
</dbReference>
<keyword evidence="4" id="KW-1185">Reference proteome</keyword>
<dbReference type="SMART" id="SM00513">
    <property type="entry name" value="SAP"/>
    <property type="match status" value="3"/>
</dbReference>
<reference evidence="3 4" key="1">
    <citation type="submission" date="2019-01" db="EMBL/GenBank/DDBJ databases">
        <title>A draft genome assembly of the solar-powered sea slug Elysia chlorotica.</title>
        <authorList>
            <person name="Cai H."/>
            <person name="Li Q."/>
            <person name="Fang X."/>
            <person name="Li J."/>
            <person name="Curtis N.E."/>
            <person name="Altenburger A."/>
            <person name="Shibata T."/>
            <person name="Feng M."/>
            <person name="Maeda T."/>
            <person name="Schwartz J.A."/>
            <person name="Shigenobu S."/>
            <person name="Lundholm N."/>
            <person name="Nishiyama T."/>
            <person name="Yang H."/>
            <person name="Hasebe M."/>
            <person name="Li S."/>
            <person name="Pierce S.K."/>
            <person name="Wang J."/>
        </authorList>
    </citation>
    <scope>NUCLEOTIDE SEQUENCE [LARGE SCALE GENOMIC DNA]</scope>
    <source>
        <strain evidence="3">EC2010</strain>
        <tissue evidence="3">Whole organism of an adult</tissue>
    </source>
</reference>
<feature type="domain" description="SAP" evidence="2">
    <location>
        <begin position="1634"/>
        <end position="1655"/>
    </location>
</feature>
<evidence type="ECO:0000256" key="1">
    <source>
        <dbReference type="SAM" id="MobiDB-lite"/>
    </source>
</evidence>
<feature type="region of interest" description="Disordered" evidence="1">
    <location>
        <begin position="1175"/>
        <end position="1197"/>
    </location>
</feature>
<dbReference type="Gene3D" id="2.30.230.10">
    <property type="entry name" value="Lipovitellin, beta-sheet shell regions, chain A"/>
    <property type="match status" value="1"/>
</dbReference>
<feature type="region of interest" description="Disordered" evidence="1">
    <location>
        <begin position="29"/>
        <end position="56"/>
    </location>
</feature>
<feature type="domain" description="SAP" evidence="2">
    <location>
        <begin position="1578"/>
        <end position="1612"/>
    </location>
</feature>
<comment type="caution">
    <text evidence="3">The sequence shown here is derived from an EMBL/GenBank/DDBJ whole genome shotgun (WGS) entry which is preliminary data.</text>
</comment>
<dbReference type="InterPro" id="IPR015816">
    <property type="entry name" value="Vitellinogen_b-sht_N"/>
</dbReference>
<name>A0A3S1BFU6_ELYCH</name>
<organism evidence="3 4">
    <name type="scientific">Elysia chlorotica</name>
    <name type="common">Eastern emerald elysia</name>
    <name type="synonym">Sea slug</name>
    <dbReference type="NCBI Taxonomy" id="188477"/>
    <lineage>
        <taxon>Eukaryota</taxon>
        <taxon>Metazoa</taxon>
        <taxon>Spiralia</taxon>
        <taxon>Lophotrochozoa</taxon>
        <taxon>Mollusca</taxon>
        <taxon>Gastropoda</taxon>
        <taxon>Heterobranchia</taxon>
        <taxon>Euthyneura</taxon>
        <taxon>Panpulmonata</taxon>
        <taxon>Sacoglossa</taxon>
        <taxon>Placobranchoidea</taxon>
        <taxon>Plakobranchidae</taxon>
        <taxon>Elysia</taxon>
    </lineage>
</organism>
<accession>A0A3S1BFU6</accession>
<evidence type="ECO:0000313" key="4">
    <source>
        <dbReference type="Proteomes" id="UP000271974"/>
    </source>
</evidence>
<gene>
    <name evidence="3" type="ORF">EGW08_009252</name>
</gene>
<dbReference type="Proteomes" id="UP000271974">
    <property type="component" value="Unassembled WGS sequence"/>
</dbReference>
<evidence type="ECO:0000313" key="3">
    <source>
        <dbReference type="EMBL" id="RUS82967.1"/>
    </source>
</evidence>
<sequence>MLGNLHRLTANWSTGQVIRTLASMKCTLSPKLGRSPEKVPLKPGHHPRTKKNSLLRGQSRPPCLIAAMMAPGCGASYIMAPIVMLMFLGPPAATGNFLYFKPGQEYQYRFTSDTSMKGIDKFSLAAKVGYTNIGEDAESQEIYLTVPELSLVAGNGRASGNVLHDWDMGKCLSRRGEVTAVYHDPSEDDRKLAIKKGFAGLLAARLHDSHETDLVKDHPEGWTYDVTELGHEGHHEATYTARRDQEGNHVFVKTRAKHPLENAKSNYTKRIEYNRQTGVVHRVRIQEGVTAVQSTANSGDVGQEVSTPEESSAYDTLSKIASLVSVISPKTRLRDVDLPKVLDHISSNLTCMRWEPAKGSPKLTNCFRMLRDAMSRLPDEEITKIAGKYLTSQPLVQQYARDRLSVLDALSDLDSHVTQQTVADLVLLSESVESHLAERFLLHVAGRDTPPCPYVVSALESIVFEPERHEKLLSAPTTHQRATLALGAVTKKLLDHGQRSKAEQLAEKLRDLLGEHGRWRLLLAAQLILQTALQDDHPTVRYEARRQYTAHPRAGGDGLTALRWSADEEIEDLKSNAGNGSIAAQLEHAHKRSKRSSQNQILNFEVKSPNVDWTKVVGTTDIGASFGVTMKNKLKYNTGLLDTEIQMDMYDEAFARVNLGALSANREVFQAKLCFKGKAVYDVNMLQEFDPREMDRLTDLYDSVKENATSAIKDSLAAFRTIVDSGTDLGDTVRSFVDTLNDLPDKVLHLGDSALSGLQTLGELDTEEMPAFVGPLWRLANKIMSLYGDIQNDVMGFYIRLLRTTITIPFASKQVFQSISDLTDSIQDFNQDPKSAINTVNDNTVSIGLQVQAMIEAMEEAKSAAFFLAKTKPYWWNMKQQKDELNEMAQEAETALNDAGADWVANVGYDELQSFSEGRKTMTSLRQDVVNSLSSIPTDLIAPFADVADLGDDLQKSFTDLHDLVYEIKQAYEDLRVGVKTAQELVNRVFGPRVHRDFPRVFRVPGGLCVGSGLYESSMGHGRGEYPRMGIDLALAFGQNVVAPFSGYVMRSRDSPTELVLSVTAGLLHDITIYINNIIPANTILYRDEEDYQPNHVAAGEVIGTAARSSCANHIHVSMLKEARGYIDPSPYLEPRTPSVPTWTQDCDDYKFVYKSNTVATGLMSGLAGKLDNNTSPARSGATVTNPTAVSSSDNPASRLDTDIVNSGSLGYQIRNKGNDAVTAASGTGDSELMGKASLFLSTMKHLILSYLTPAEADGSASVFLSMISYLTSSYLISSIVSHRISSYPTLSPPALQKLMGQASVFLSTMNPKNLKVGSLAVFLNTLNLQTSFDRLNSVFQKIQTMMNYQPCLNPYQMPDDQLRNELRVQGKTTTGTRAELVERFLARENRCMMMSLGVAPEMACRVDQQCMGIECCLAVKLFMFRKNYRFYTRYDPCTMELVVGINDNYETKLGPSLDMDDIYGVSLEKSDTQITLTASAGFCRQNDVAGVNCLLFLPILDKAIMPLPVCGPAPDRTLTFREVNLKSELRNMKDKFSENSRTTFSSLVDTVVAEAANLVPCMSTDVNSGARLPCPRPDRMTEANLQAALQARNLSSSGTKSQMVARLEQADRGQEPELYRHEESDGGSPGAGRQRNLSSSGTKSQMVARLEQADRECTSANGTIYTIPYESNSTFNNDVYMTLSDDCLRFEACVDFTYKNFSMSVRSSLTLDDCTPLLTVGFQECTQEMVLFDTNLDTTGQLKLSNYFIVNYDFLENLTTSEYIMDVSLKIQPDQGGSPVVDTMVAPGLRLPIPTCPANAYELPTSVGSFSSLATQFGGRLKDDMVDYMFKMLHLNNVLTDTCTLGNATECPYNVTVQHLLPNDYQDRVTCITPTTCDGITCCIDWAMDLPNVRLDVLKSVPFEFNFDPCNNMRLRIRFGGFQHVENLLDYDFGTEKTLTIGVGENATDPAPVQIRFKVSRLFQTNPYDEAFLVKAKLSLTIPVDGVDYSFPPGGLTLLDGMRIEVCPAANLTDLSTFNLTSFTEALGESPNDPLTPGTAQMILNHFGLTPHLKKTQCDISKSPYIPNLRGWRDDCDSFLFNLPSSLQQNLSIFSKRPVISMSISSHCYCTVPLFHHTYALRVARLRQLPVQLAVQPAALLFNIFPSVQ</sequence>
<evidence type="ECO:0000259" key="2">
    <source>
        <dbReference type="SMART" id="SM00513"/>
    </source>
</evidence>
<feature type="compositionally biased region" description="Basic and acidic residues" evidence="1">
    <location>
        <begin position="1609"/>
        <end position="1625"/>
    </location>
</feature>
<dbReference type="InterPro" id="IPR015819">
    <property type="entry name" value="Lipid_transp_b-sht_shell"/>
</dbReference>
<proteinExistence type="predicted"/>
<dbReference type="SUPFAM" id="SSF56968">
    <property type="entry name" value="Lipovitellin-phosvitin complex, beta-sheet shell regions"/>
    <property type="match status" value="1"/>
</dbReference>
<dbReference type="InterPro" id="IPR036361">
    <property type="entry name" value="SAP_dom_sf"/>
</dbReference>